<evidence type="ECO:0000313" key="1">
    <source>
        <dbReference type="EMBL" id="KWW11104.1"/>
    </source>
</evidence>
<dbReference type="InterPro" id="IPR020534">
    <property type="entry name" value="Uncharacterised_YqxA"/>
</dbReference>
<dbReference type="Proteomes" id="UP000064189">
    <property type="component" value="Unassembled WGS sequence"/>
</dbReference>
<comment type="caution">
    <text evidence="1">The sequence shown here is derived from an EMBL/GenBank/DDBJ whole genome shotgun (WGS) entry which is preliminary data.</text>
</comment>
<dbReference type="RefSeq" id="WP_061144546.1">
    <property type="nucleotide sequence ID" value="NZ_LNNH01000058.1"/>
</dbReference>
<accession>A0A120GMM1</accession>
<reference evidence="1 2" key="1">
    <citation type="submission" date="2015-11" db="EMBL/GenBank/DDBJ databases">
        <title>Genome Sequence of Bacillus simplex strain VanAntwerpen2.</title>
        <authorList>
            <person name="Couger M.B."/>
        </authorList>
    </citation>
    <scope>NUCLEOTIDE SEQUENCE [LARGE SCALE GENOMIC DNA]</scope>
    <source>
        <strain evidence="1 2">VanAntwerpen02</strain>
    </source>
</reference>
<evidence type="ECO:0000313" key="2">
    <source>
        <dbReference type="Proteomes" id="UP000064189"/>
    </source>
</evidence>
<organism evidence="1 2">
    <name type="scientific">Peribacillus simplex</name>
    <dbReference type="NCBI Taxonomy" id="1478"/>
    <lineage>
        <taxon>Bacteria</taxon>
        <taxon>Bacillati</taxon>
        <taxon>Bacillota</taxon>
        <taxon>Bacilli</taxon>
        <taxon>Bacillales</taxon>
        <taxon>Bacillaceae</taxon>
        <taxon>Peribacillus</taxon>
    </lineage>
</organism>
<protein>
    <recommendedName>
        <fullName evidence="3">DUF3679 domain-containing protein</fullName>
    </recommendedName>
</protein>
<proteinExistence type="predicted"/>
<dbReference type="EMBL" id="LNNH01000058">
    <property type="protein sequence ID" value="KWW11104.1"/>
    <property type="molecule type" value="Genomic_DNA"/>
</dbReference>
<name>A0A120GMM1_9BACI</name>
<dbReference type="AlphaFoldDB" id="A0A120GMM1"/>
<dbReference type="Pfam" id="PF12438">
    <property type="entry name" value="DUF3679"/>
    <property type="match status" value="1"/>
</dbReference>
<sequence length="107" mass="11885">MVRFWLKCTGIVLVLFLGVLIGMQQANDGMKKMKGYEDPSLNSAFMINQSGQGEMEADILGQKVTSHDLETKKEKLEEMKAFNFFSSIGRTLGDTISGAFQALIDMI</sequence>
<evidence type="ECO:0008006" key="3">
    <source>
        <dbReference type="Google" id="ProtNLM"/>
    </source>
</evidence>
<gene>
    <name evidence="1" type="ORF">AS888_10480</name>
</gene>
<keyword evidence="2" id="KW-1185">Reference proteome</keyword>